<protein>
    <recommendedName>
        <fullName evidence="6">ATP-dependent RNA helicase</fullName>
        <ecNumber evidence="6">3.6.4.13</ecNumber>
    </recommendedName>
</protein>
<dbReference type="PANTHER" id="PTHR24031">
    <property type="entry name" value="RNA HELICASE"/>
    <property type="match status" value="1"/>
</dbReference>
<comment type="function">
    <text evidence="6">RNA helicase.</text>
</comment>
<dbReference type="SMART" id="SM00490">
    <property type="entry name" value="HELICc"/>
    <property type="match status" value="1"/>
</dbReference>
<dbReference type="Pfam" id="PF00271">
    <property type="entry name" value="Helicase_C"/>
    <property type="match status" value="1"/>
</dbReference>
<dbReference type="EC" id="3.6.4.13" evidence="6"/>
<feature type="compositionally biased region" description="Low complexity" evidence="7">
    <location>
        <begin position="522"/>
        <end position="532"/>
    </location>
</feature>
<comment type="domain">
    <text evidence="6">The Q motif is unique to and characteristic of the DEAD box family of RNA helicases and controls ATP binding and hydrolysis.</text>
</comment>
<comment type="catalytic activity">
    <reaction evidence="6">
        <text>ATP + H2O = ADP + phosphate + H(+)</text>
        <dbReference type="Rhea" id="RHEA:13065"/>
        <dbReference type="ChEBI" id="CHEBI:15377"/>
        <dbReference type="ChEBI" id="CHEBI:15378"/>
        <dbReference type="ChEBI" id="CHEBI:30616"/>
        <dbReference type="ChEBI" id="CHEBI:43474"/>
        <dbReference type="ChEBI" id="CHEBI:456216"/>
        <dbReference type="EC" id="3.6.4.13"/>
    </reaction>
</comment>
<name>A0A0C3CC20_OIDMZ</name>
<evidence type="ECO:0000256" key="5">
    <source>
        <dbReference type="ARBA" id="ARBA00023242"/>
    </source>
</evidence>
<reference evidence="10 11" key="1">
    <citation type="submission" date="2014-04" db="EMBL/GenBank/DDBJ databases">
        <authorList>
            <consortium name="DOE Joint Genome Institute"/>
            <person name="Kuo A."/>
            <person name="Martino E."/>
            <person name="Perotto S."/>
            <person name="Kohler A."/>
            <person name="Nagy L.G."/>
            <person name="Floudas D."/>
            <person name="Copeland A."/>
            <person name="Barry K.W."/>
            <person name="Cichocki N."/>
            <person name="Veneault-Fourrey C."/>
            <person name="LaButti K."/>
            <person name="Lindquist E.A."/>
            <person name="Lipzen A."/>
            <person name="Lundell T."/>
            <person name="Morin E."/>
            <person name="Murat C."/>
            <person name="Sun H."/>
            <person name="Tunlid A."/>
            <person name="Henrissat B."/>
            <person name="Grigoriev I.V."/>
            <person name="Hibbett D.S."/>
            <person name="Martin F."/>
            <person name="Nordberg H.P."/>
            <person name="Cantor M.N."/>
            <person name="Hua S.X."/>
        </authorList>
    </citation>
    <scope>NUCLEOTIDE SEQUENCE [LARGE SCALE GENOMIC DNA]</scope>
    <source>
        <strain evidence="10 11">Zn</strain>
    </source>
</reference>
<evidence type="ECO:0000256" key="7">
    <source>
        <dbReference type="SAM" id="MobiDB-lite"/>
    </source>
</evidence>
<evidence type="ECO:0000313" key="11">
    <source>
        <dbReference type="Proteomes" id="UP000054321"/>
    </source>
</evidence>
<sequence length="717" mass="79584">YSRYIPPNKRQKTTSSSIELPERPIEISQPAEPSPEAGRASKSEPYSSDDSENTGKRKRKQESNDPKPRKSKKKSKDEKQPETKDGDGDPEDEGKRHKALLEKREKSLKKAERLAKKAAKDISSAEKVLEEPTEVHSLGPIPQPEPVPEAPILSTTTLPSWLSSPIRVTPTTSATFSDIGIHKDVERTLQKHGFQNAFAVQAAVLPLLLPGPSREGDVLVSASTGSGKTLSYVLPMIEDISRNRVVALRGLIVMPTRELVIQAREVCNICADAFASGNRRRVKIGTAVGSENFKSEQAALMSQELQYDPKGYEEQIRRLNTKWECSDYESDFEEDIVLCDDEEISPLPDHVINHVSKIDILICTPGRLVEHLKSTPGFTIQNVKWLVADEADKLLDQSFQQWLDTVINKLDRTVRKVVLSATITRDIGQLSGLKLRRPRLVILESQEEVGMARDGHALPMRLSESAMKVEDSAIKPLYLLHLLQRENMVPTVPKPKQTIESEESSDDDSDSDSDSDLDSESSSDLSSDDSSSNAPSPTLSHPAFGTPRGVLIFTKSNETAVRLGRLLALLEPGYASLTGTLTSTTRSSTRASTIASFNSNKLSILVASDLVSRGLDLPDLAHVVNYDIPTSVTNYVHRVGRTARAGKKGCAWTLFTDTEGRWFWNEIARSENIQRPSGSKVERVNIYSEQFDSELRERYERALGELGWEATRSKRPK</sequence>
<feature type="region of interest" description="Disordered" evidence="7">
    <location>
        <begin position="489"/>
        <end position="542"/>
    </location>
</feature>
<evidence type="ECO:0000256" key="2">
    <source>
        <dbReference type="ARBA" id="ARBA00022801"/>
    </source>
</evidence>
<proteinExistence type="inferred from homology"/>
<dbReference type="Pfam" id="PF00270">
    <property type="entry name" value="DEAD"/>
    <property type="match status" value="2"/>
</dbReference>
<comment type="similarity">
    <text evidence="6">Belongs to the DEAD box helicase family.</text>
</comment>
<feature type="domain" description="Helicase ATP-binding" evidence="8">
    <location>
        <begin position="209"/>
        <end position="441"/>
    </location>
</feature>
<evidence type="ECO:0000259" key="9">
    <source>
        <dbReference type="PROSITE" id="PS51194"/>
    </source>
</evidence>
<keyword evidence="5" id="KW-0539">Nucleus</keyword>
<dbReference type="PROSITE" id="PS51192">
    <property type="entry name" value="HELICASE_ATP_BIND_1"/>
    <property type="match status" value="1"/>
</dbReference>
<keyword evidence="1 6" id="KW-0547">Nucleotide-binding</keyword>
<evidence type="ECO:0000256" key="4">
    <source>
        <dbReference type="ARBA" id="ARBA00022884"/>
    </source>
</evidence>
<evidence type="ECO:0000256" key="6">
    <source>
        <dbReference type="RuleBase" id="RU365068"/>
    </source>
</evidence>
<dbReference type="EMBL" id="KN832884">
    <property type="protein sequence ID" value="KIM96483.1"/>
    <property type="molecule type" value="Genomic_DNA"/>
</dbReference>
<dbReference type="InterPro" id="IPR001650">
    <property type="entry name" value="Helicase_C-like"/>
</dbReference>
<evidence type="ECO:0000256" key="1">
    <source>
        <dbReference type="ARBA" id="ARBA00022741"/>
    </source>
</evidence>
<feature type="non-terminal residue" evidence="10">
    <location>
        <position position="1"/>
    </location>
</feature>
<dbReference type="InterPro" id="IPR011545">
    <property type="entry name" value="DEAD/DEAH_box_helicase_dom"/>
</dbReference>
<dbReference type="GO" id="GO:0005524">
    <property type="term" value="F:ATP binding"/>
    <property type="evidence" value="ECO:0007669"/>
    <property type="project" value="UniProtKB-UniRule"/>
</dbReference>
<keyword evidence="11" id="KW-1185">Reference proteome</keyword>
<dbReference type="HOGENOM" id="CLU_003041_15_2_1"/>
<dbReference type="Proteomes" id="UP000054321">
    <property type="component" value="Unassembled WGS sequence"/>
</dbReference>
<feature type="compositionally biased region" description="Acidic residues" evidence="7">
    <location>
        <begin position="500"/>
        <end position="521"/>
    </location>
</feature>
<dbReference type="SMART" id="SM00487">
    <property type="entry name" value="DEXDc"/>
    <property type="match status" value="1"/>
</dbReference>
<dbReference type="InterPro" id="IPR014001">
    <property type="entry name" value="Helicase_ATP-bd"/>
</dbReference>
<feature type="region of interest" description="Disordered" evidence="7">
    <location>
        <begin position="119"/>
        <end position="150"/>
    </location>
</feature>
<keyword evidence="4 6" id="KW-0694">RNA-binding</keyword>
<evidence type="ECO:0000313" key="10">
    <source>
        <dbReference type="EMBL" id="KIM96483.1"/>
    </source>
</evidence>
<dbReference type="InterPro" id="IPR027417">
    <property type="entry name" value="P-loop_NTPase"/>
</dbReference>
<keyword evidence="2 6" id="KW-0378">Hydrolase</keyword>
<dbReference type="InParanoid" id="A0A0C3CC20"/>
<feature type="compositionally biased region" description="Basic and acidic residues" evidence="7">
    <location>
        <begin position="75"/>
        <end position="105"/>
    </location>
</feature>
<feature type="non-terminal residue" evidence="10">
    <location>
        <position position="717"/>
    </location>
</feature>
<feature type="domain" description="Helicase C-terminal" evidence="9">
    <location>
        <begin position="538"/>
        <end position="699"/>
    </location>
</feature>
<keyword evidence="3 6" id="KW-0067">ATP-binding</keyword>
<dbReference type="Gene3D" id="3.40.50.300">
    <property type="entry name" value="P-loop containing nucleotide triphosphate hydrolases"/>
    <property type="match status" value="2"/>
</dbReference>
<organism evidence="10 11">
    <name type="scientific">Oidiodendron maius (strain Zn)</name>
    <dbReference type="NCBI Taxonomy" id="913774"/>
    <lineage>
        <taxon>Eukaryota</taxon>
        <taxon>Fungi</taxon>
        <taxon>Dikarya</taxon>
        <taxon>Ascomycota</taxon>
        <taxon>Pezizomycotina</taxon>
        <taxon>Leotiomycetes</taxon>
        <taxon>Leotiomycetes incertae sedis</taxon>
        <taxon>Myxotrichaceae</taxon>
        <taxon>Oidiodendron</taxon>
    </lineage>
</organism>
<dbReference type="OrthoDB" id="3370at2759"/>
<dbReference type="STRING" id="913774.A0A0C3CC20"/>
<dbReference type="CDD" id="cd17956">
    <property type="entry name" value="DEADc_DDX51"/>
    <property type="match status" value="1"/>
</dbReference>
<dbReference type="GO" id="GO:0016787">
    <property type="term" value="F:hydrolase activity"/>
    <property type="evidence" value="ECO:0007669"/>
    <property type="project" value="UniProtKB-KW"/>
</dbReference>
<keyword evidence="6" id="KW-0347">Helicase</keyword>
<feature type="region of interest" description="Disordered" evidence="7">
    <location>
        <begin position="1"/>
        <end position="105"/>
    </location>
</feature>
<dbReference type="AlphaFoldDB" id="A0A0C3CC20"/>
<dbReference type="GO" id="GO:0003724">
    <property type="term" value="F:RNA helicase activity"/>
    <property type="evidence" value="ECO:0007669"/>
    <property type="project" value="UniProtKB-EC"/>
</dbReference>
<gene>
    <name evidence="10" type="ORF">OIDMADRAFT_81316</name>
</gene>
<accession>A0A0C3CC20</accession>
<evidence type="ECO:0000259" key="8">
    <source>
        <dbReference type="PROSITE" id="PS51192"/>
    </source>
</evidence>
<dbReference type="GO" id="GO:0003723">
    <property type="term" value="F:RNA binding"/>
    <property type="evidence" value="ECO:0007669"/>
    <property type="project" value="UniProtKB-UniRule"/>
</dbReference>
<feature type="compositionally biased region" description="Basic and acidic residues" evidence="7">
    <location>
        <begin position="119"/>
        <end position="134"/>
    </location>
</feature>
<dbReference type="SUPFAM" id="SSF52540">
    <property type="entry name" value="P-loop containing nucleoside triphosphate hydrolases"/>
    <property type="match status" value="1"/>
</dbReference>
<dbReference type="PROSITE" id="PS51194">
    <property type="entry name" value="HELICASE_CTER"/>
    <property type="match status" value="1"/>
</dbReference>
<dbReference type="FunCoup" id="A0A0C3CC20">
    <property type="interactions" value="879"/>
</dbReference>
<reference evidence="11" key="2">
    <citation type="submission" date="2015-01" db="EMBL/GenBank/DDBJ databases">
        <title>Evolutionary Origins and Diversification of the Mycorrhizal Mutualists.</title>
        <authorList>
            <consortium name="DOE Joint Genome Institute"/>
            <consortium name="Mycorrhizal Genomics Consortium"/>
            <person name="Kohler A."/>
            <person name="Kuo A."/>
            <person name="Nagy L.G."/>
            <person name="Floudas D."/>
            <person name="Copeland A."/>
            <person name="Barry K.W."/>
            <person name="Cichocki N."/>
            <person name="Veneault-Fourrey C."/>
            <person name="LaButti K."/>
            <person name="Lindquist E.A."/>
            <person name="Lipzen A."/>
            <person name="Lundell T."/>
            <person name="Morin E."/>
            <person name="Murat C."/>
            <person name="Riley R."/>
            <person name="Ohm R."/>
            <person name="Sun H."/>
            <person name="Tunlid A."/>
            <person name="Henrissat B."/>
            <person name="Grigoriev I.V."/>
            <person name="Hibbett D.S."/>
            <person name="Martin F."/>
        </authorList>
    </citation>
    <scope>NUCLEOTIDE SEQUENCE [LARGE SCALE GENOMIC DNA]</scope>
    <source>
        <strain evidence="11">Zn</strain>
    </source>
</reference>
<evidence type="ECO:0000256" key="3">
    <source>
        <dbReference type="ARBA" id="ARBA00022840"/>
    </source>
</evidence>
<dbReference type="CDD" id="cd18787">
    <property type="entry name" value="SF2_C_DEAD"/>
    <property type="match status" value="1"/>
</dbReference>